<feature type="domain" description="Tr-type G" evidence="5">
    <location>
        <begin position="160"/>
        <end position="388"/>
    </location>
</feature>
<dbReference type="EMBL" id="CAJNOE010001459">
    <property type="protein sequence ID" value="CAF1424969.1"/>
    <property type="molecule type" value="Genomic_DNA"/>
</dbReference>
<protein>
    <recommendedName>
        <fullName evidence="5">Tr-type G domain-containing protein</fullName>
    </recommendedName>
</protein>
<evidence type="ECO:0000313" key="7">
    <source>
        <dbReference type="EMBL" id="CAF3978264.1"/>
    </source>
</evidence>
<dbReference type="Pfam" id="PF00009">
    <property type="entry name" value="GTP_EFTU"/>
    <property type="match status" value="1"/>
</dbReference>
<dbReference type="Proteomes" id="UP000663860">
    <property type="component" value="Unassembled WGS sequence"/>
</dbReference>
<dbReference type="SUPFAM" id="SSF50465">
    <property type="entry name" value="EF-Tu/eEF-1alpha/eIF2-gamma C-terminal domain"/>
    <property type="match status" value="1"/>
</dbReference>
<dbReference type="InterPro" id="IPR000795">
    <property type="entry name" value="T_Tr_GTP-bd_dom"/>
</dbReference>
<evidence type="ECO:0000313" key="6">
    <source>
        <dbReference type="EMBL" id="CAF1424969.1"/>
    </source>
</evidence>
<sequence length="594" mass="66232">MSNQDSISNKDKKSEYNSNTVNKHVASLFGPMDDDDDDVDAQIPRSPFVLTGLPPEPEEGNIEYKLKLVDPNPYRLEHLITQMNWRLQEGQGEALYEIGVEDCGTLSGVSNEELQASLGTLKKMADRLGASITILFQRKLENERHIVEVLVRKVPDDQHFIDLRVAVLGTVDSGKSSLVGVCTHGELDNGRGRARLNLFRYLHEIQTGRTSSITHEILGFDNLGKSIDYGRCRTANEICDQSTKIITFTDLAGHTKYMKTTIFGLSSHAADFAMLIVDAPSSVVDTTREHFSYATTLDVPVFIVINKIDLCSKTSIQQTIGCLTYLLRHGNSSIQLQPCVIEKDDDLVKAADMLVERRICPIFSVSCVTGENIDLLKKFLNILPPRLSSKEQERLSQSPVEYRIDAIYINNSSGTAIVGGILRSGIIRENESLLVGPLLDGTFLPAKVSTIHRYRVPRRMVRAGQAATLCLPHVEGSQLRKGMVLVSSTSKPEACFEFVAEICLSMHHTNTSIRKGFETTVQIENIRQTALIVDMDKEELHADKEATVTFRFRNRCEYVLEGSRLIFRSSNQTKGSGRVIKVLPQQKQQDTTTS</sequence>
<dbReference type="InterPro" id="IPR050055">
    <property type="entry name" value="EF-Tu_GTPase"/>
</dbReference>
<dbReference type="PANTHER" id="PTHR43721:SF3">
    <property type="entry name" value="GTP-BINDING PROTEIN 2"/>
    <property type="match status" value="1"/>
</dbReference>
<reference evidence="6" key="1">
    <citation type="submission" date="2021-02" db="EMBL/GenBank/DDBJ databases">
        <authorList>
            <person name="Nowell W R."/>
        </authorList>
    </citation>
    <scope>NUCLEOTIDE SEQUENCE</scope>
</reference>
<dbReference type="EMBL" id="CAJOBB010002545">
    <property type="protein sequence ID" value="CAF3978264.1"/>
    <property type="molecule type" value="Genomic_DNA"/>
</dbReference>
<accession>A0A815MI90</accession>
<dbReference type="AlphaFoldDB" id="A0A815MI90"/>
<evidence type="ECO:0000259" key="5">
    <source>
        <dbReference type="PROSITE" id="PS51722"/>
    </source>
</evidence>
<name>A0A815MI90_9BILA</name>
<evidence type="ECO:0000256" key="3">
    <source>
        <dbReference type="ARBA" id="ARBA00023134"/>
    </source>
</evidence>
<keyword evidence="2" id="KW-0547">Nucleotide-binding</keyword>
<dbReference type="SUPFAM" id="SSF52540">
    <property type="entry name" value="P-loop containing nucleoside triphosphate hydrolases"/>
    <property type="match status" value="1"/>
</dbReference>
<dbReference type="SUPFAM" id="SSF50447">
    <property type="entry name" value="Translation proteins"/>
    <property type="match status" value="1"/>
</dbReference>
<dbReference type="InterPro" id="IPR009001">
    <property type="entry name" value="Transl_elong_EF1A/Init_IF2_C"/>
</dbReference>
<dbReference type="Proteomes" id="UP000663868">
    <property type="component" value="Unassembled WGS sequence"/>
</dbReference>
<dbReference type="GO" id="GO:0003746">
    <property type="term" value="F:translation elongation factor activity"/>
    <property type="evidence" value="ECO:0007669"/>
    <property type="project" value="TreeGrafter"/>
</dbReference>
<dbReference type="GO" id="GO:0003924">
    <property type="term" value="F:GTPase activity"/>
    <property type="evidence" value="ECO:0007669"/>
    <property type="project" value="InterPro"/>
</dbReference>
<proteinExistence type="inferred from homology"/>
<feature type="region of interest" description="Disordered" evidence="4">
    <location>
        <begin position="26"/>
        <end position="56"/>
    </location>
</feature>
<evidence type="ECO:0000256" key="2">
    <source>
        <dbReference type="ARBA" id="ARBA00022741"/>
    </source>
</evidence>
<evidence type="ECO:0000256" key="4">
    <source>
        <dbReference type="SAM" id="MobiDB-lite"/>
    </source>
</evidence>
<dbReference type="InterPro" id="IPR027417">
    <property type="entry name" value="P-loop_NTPase"/>
</dbReference>
<dbReference type="CDD" id="cd04165">
    <property type="entry name" value="GTPBP1_like"/>
    <property type="match status" value="1"/>
</dbReference>
<comment type="caution">
    <text evidence="6">The sequence shown here is derived from an EMBL/GenBank/DDBJ whole genome shotgun (WGS) entry which is preliminary data.</text>
</comment>
<dbReference type="Gene3D" id="2.40.30.10">
    <property type="entry name" value="Translation factors"/>
    <property type="match status" value="1"/>
</dbReference>
<gene>
    <name evidence="6" type="ORF">IZO911_LOCUS40897</name>
    <name evidence="7" type="ORF">KXQ929_LOCUS27185</name>
</gene>
<organism evidence="6 8">
    <name type="scientific">Adineta steineri</name>
    <dbReference type="NCBI Taxonomy" id="433720"/>
    <lineage>
        <taxon>Eukaryota</taxon>
        <taxon>Metazoa</taxon>
        <taxon>Spiralia</taxon>
        <taxon>Gnathifera</taxon>
        <taxon>Rotifera</taxon>
        <taxon>Eurotatoria</taxon>
        <taxon>Bdelloidea</taxon>
        <taxon>Adinetida</taxon>
        <taxon>Adinetidae</taxon>
        <taxon>Adineta</taxon>
    </lineage>
</organism>
<dbReference type="InterPro" id="IPR009000">
    <property type="entry name" value="Transl_B-barrel_sf"/>
</dbReference>
<dbReference type="GO" id="GO:0005525">
    <property type="term" value="F:GTP binding"/>
    <property type="evidence" value="ECO:0007669"/>
    <property type="project" value="UniProtKB-KW"/>
</dbReference>
<dbReference type="InterPro" id="IPR035531">
    <property type="entry name" value="GTPBP1-like"/>
</dbReference>
<dbReference type="CDD" id="cd03694">
    <property type="entry name" value="GTPBP_II"/>
    <property type="match status" value="1"/>
</dbReference>
<comment type="similarity">
    <text evidence="1">Belongs to the TRAFAC class translation factor GTPase superfamily. Classic translation factor GTPase family. EF-Tu/EF-1A subfamily.</text>
</comment>
<dbReference type="Gene3D" id="3.40.50.300">
    <property type="entry name" value="P-loop containing nucleotide triphosphate hydrolases"/>
    <property type="match status" value="1"/>
</dbReference>
<evidence type="ECO:0000313" key="8">
    <source>
        <dbReference type="Proteomes" id="UP000663860"/>
    </source>
</evidence>
<evidence type="ECO:0000256" key="1">
    <source>
        <dbReference type="ARBA" id="ARBA00007249"/>
    </source>
</evidence>
<keyword evidence="3" id="KW-0342">GTP-binding</keyword>
<dbReference type="PANTHER" id="PTHR43721">
    <property type="entry name" value="ELONGATION FACTOR TU-RELATED"/>
    <property type="match status" value="1"/>
</dbReference>
<dbReference type="FunFam" id="3.40.50.300:FF:000091">
    <property type="entry name" value="Probable GTP-binding protein 1"/>
    <property type="match status" value="1"/>
</dbReference>
<dbReference type="PROSITE" id="PS51722">
    <property type="entry name" value="G_TR_2"/>
    <property type="match status" value="1"/>
</dbReference>